<organism evidence="4 5">
    <name type="scientific">Halteria grandinella</name>
    <dbReference type="NCBI Taxonomy" id="5974"/>
    <lineage>
        <taxon>Eukaryota</taxon>
        <taxon>Sar</taxon>
        <taxon>Alveolata</taxon>
        <taxon>Ciliophora</taxon>
        <taxon>Intramacronucleata</taxon>
        <taxon>Spirotrichea</taxon>
        <taxon>Stichotrichia</taxon>
        <taxon>Sporadotrichida</taxon>
        <taxon>Halteriidae</taxon>
        <taxon>Halteria</taxon>
    </lineage>
</organism>
<accession>A0A8J8NLU4</accession>
<dbReference type="Proteomes" id="UP000785679">
    <property type="component" value="Unassembled WGS sequence"/>
</dbReference>
<sequence>MVESTKPKVCITGISGFLGSQVCLLFLSDGTYTVRGTVRDTSNPAKIEPLRRAFGPTFTALELVNADLLQPDSWDAAIAGCDYVVHTASPFPVANPKDENELIKPAVEGTLAVLRAAVRHRVKRVVVTSSVAAVMFRRAENEKETYDENDWSDVDACKPYEKSKTLAEKAAWDFLNSLPDADKFELVIINPVIILGPSLIGGDFTSGHIIQELMSGKFPGMPKIMFGFVDVRDVALAHLQALKVKEAANQRFLLSSKCLWFREVAEVLKAKYPEYKIKTKELPRCPVVMASMFDKGVKKILPLWNKVAYIDNTRSREVLGIEYHTAEEAVAEMGRSLIEHKMIADKRKQK</sequence>
<dbReference type="Pfam" id="PF01370">
    <property type="entry name" value="Epimerase"/>
    <property type="match status" value="1"/>
</dbReference>
<evidence type="ECO:0000259" key="3">
    <source>
        <dbReference type="Pfam" id="PF01370"/>
    </source>
</evidence>
<keyword evidence="1" id="KW-0560">Oxidoreductase</keyword>
<reference evidence="4" key="1">
    <citation type="submission" date="2019-06" db="EMBL/GenBank/DDBJ databases">
        <authorList>
            <person name="Zheng W."/>
        </authorList>
    </citation>
    <scope>NUCLEOTIDE SEQUENCE</scope>
    <source>
        <strain evidence="4">QDHG01</strain>
    </source>
</reference>
<gene>
    <name evidence="4" type="ORF">FGO68_gene1683</name>
</gene>
<dbReference type="SUPFAM" id="SSF51735">
    <property type="entry name" value="NAD(P)-binding Rossmann-fold domains"/>
    <property type="match status" value="1"/>
</dbReference>
<dbReference type="PANTHER" id="PTHR10366:SF564">
    <property type="entry name" value="STEROL-4-ALPHA-CARBOXYLATE 3-DEHYDROGENASE, DECARBOXYLATING"/>
    <property type="match status" value="1"/>
</dbReference>
<dbReference type="GO" id="GO:0016616">
    <property type="term" value="F:oxidoreductase activity, acting on the CH-OH group of donors, NAD or NADP as acceptor"/>
    <property type="evidence" value="ECO:0007669"/>
    <property type="project" value="TreeGrafter"/>
</dbReference>
<dbReference type="FunFam" id="3.40.50.720:FF:000336">
    <property type="entry name" value="Aldehyde reductase"/>
    <property type="match status" value="1"/>
</dbReference>
<name>A0A8J8NLU4_HALGN</name>
<dbReference type="EMBL" id="RRYP01012258">
    <property type="protein sequence ID" value="TNV77234.1"/>
    <property type="molecule type" value="Genomic_DNA"/>
</dbReference>
<dbReference type="InterPro" id="IPR036291">
    <property type="entry name" value="NAD(P)-bd_dom_sf"/>
</dbReference>
<dbReference type="InterPro" id="IPR001509">
    <property type="entry name" value="Epimerase_deHydtase"/>
</dbReference>
<dbReference type="Gene3D" id="3.40.50.720">
    <property type="entry name" value="NAD(P)-binding Rossmann-like Domain"/>
    <property type="match status" value="1"/>
</dbReference>
<evidence type="ECO:0000313" key="4">
    <source>
        <dbReference type="EMBL" id="TNV77234.1"/>
    </source>
</evidence>
<evidence type="ECO:0000256" key="2">
    <source>
        <dbReference type="ARBA" id="ARBA00023445"/>
    </source>
</evidence>
<comment type="similarity">
    <text evidence="2">Belongs to the NAD(P)-dependent epimerase/dehydratase family. Dihydroflavonol-4-reductase subfamily.</text>
</comment>
<evidence type="ECO:0000313" key="5">
    <source>
        <dbReference type="Proteomes" id="UP000785679"/>
    </source>
</evidence>
<dbReference type="InterPro" id="IPR050425">
    <property type="entry name" value="NAD(P)_dehydrat-like"/>
</dbReference>
<dbReference type="PANTHER" id="PTHR10366">
    <property type="entry name" value="NAD DEPENDENT EPIMERASE/DEHYDRATASE"/>
    <property type="match status" value="1"/>
</dbReference>
<protein>
    <recommendedName>
        <fullName evidence="3">NAD-dependent epimerase/dehydratase domain-containing protein</fullName>
    </recommendedName>
</protein>
<keyword evidence="5" id="KW-1185">Reference proteome</keyword>
<dbReference type="AlphaFoldDB" id="A0A8J8NLU4"/>
<comment type="caution">
    <text evidence="4">The sequence shown here is derived from an EMBL/GenBank/DDBJ whole genome shotgun (WGS) entry which is preliminary data.</text>
</comment>
<dbReference type="OrthoDB" id="442325at2759"/>
<feature type="domain" description="NAD-dependent epimerase/dehydratase" evidence="3">
    <location>
        <begin position="9"/>
        <end position="247"/>
    </location>
</feature>
<evidence type="ECO:0000256" key="1">
    <source>
        <dbReference type="ARBA" id="ARBA00023002"/>
    </source>
</evidence>
<proteinExistence type="inferred from homology"/>